<evidence type="ECO:0000313" key="12">
    <source>
        <dbReference type="Proteomes" id="UP000199701"/>
    </source>
</evidence>
<gene>
    <name evidence="11" type="ORF">SAMN05421659_10447</name>
</gene>
<keyword evidence="7 9" id="KW-1133">Transmembrane helix</keyword>
<keyword evidence="5" id="KW-0997">Cell inner membrane</keyword>
<evidence type="ECO:0000256" key="5">
    <source>
        <dbReference type="ARBA" id="ARBA00022519"/>
    </source>
</evidence>
<keyword evidence="4 9" id="KW-1003">Cell membrane</keyword>
<organism evidence="11 12">
    <name type="scientific">[Clostridium] fimetarium</name>
    <dbReference type="NCBI Taxonomy" id="99656"/>
    <lineage>
        <taxon>Bacteria</taxon>
        <taxon>Bacillati</taxon>
        <taxon>Bacillota</taxon>
        <taxon>Clostridia</taxon>
        <taxon>Lachnospirales</taxon>
        <taxon>Lachnospiraceae</taxon>
    </lineage>
</organism>
<dbReference type="PANTHER" id="PTHR30413:SF8">
    <property type="entry name" value="TRANSPORT PERMEASE PROTEIN"/>
    <property type="match status" value="1"/>
</dbReference>
<evidence type="ECO:0000313" key="11">
    <source>
        <dbReference type="EMBL" id="SEW07474.1"/>
    </source>
</evidence>
<dbReference type="GO" id="GO:0015920">
    <property type="term" value="P:lipopolysaccharide transport"/>
    <property type="evidence" value="ECO:0007669"/>
    <property type="project" value="TreeGrafter"/>
</dbReference>
<accession>A0A1I0P0H6</accession>
<keyword evidence="3 9" id="KW-0813">Transport</keyword>
<evidence type="ECO:0000256" key="1">
    <source>
        <dbReference type="ARBA" id="ARBA00004429"/>
    </source>
</evidence>
<name>A0A1I0P0H6_9FIRM</name>
<evidence type="ECO:0000256" key="4">
    <source>
        <dbReference type="ARBA" id="ARBA00022475"/>
    </source>
</evidence>
<dbReference type="GO" id="GO:0005886">
    <property type="term" value="C:plasma membrane"/>
    <property type="evidence" value="ECO:0007669"/>
    <property type="project" value="UniProtKB-SubCell"/>
</dbReference>
<keyword evidence="8 9" id="KW-0472">Membrane</keyword>
<protein>
    <recommendedName>
        <fullName evidence="9">Transport permease protein</fullName>
    </recommendedName>
</protein>
<feature type="transmembrane region" description="Helical" evidence="9">
    <location>
        <begin position="175"/>
        <end position="192"/>
    </location>
</feature>
<keyword evidence="12" id="KW-1185">Reference proteome</keyword>
<feature type="transmembrane region" description="Helical" evidence="9">
    <location>
        <begin position="33"/>
        <end position="58"/>
    </location>
</feature>
<dbReference type="STRING" id="99656.SAMN05421659_10447"/>
<dbReference type="AlphaFoldDB" id="A0A1I0P0H6"/>
<dbReference type="PANTHER" id="PTHR30413">
    <property type="entry name" value="INNER MEMBRANE TRANSPORT PERMEASE"/>
    <property type="match status" value="1"/>
</dbReference>
<dbReference type="InterPro" id="IPR013525">
    <property type="entry name" value="ABC2_TM"/>
</dbReference>
<feature type="transmembrane region" description="Helical" evidence="9">
    <location>
        <begin position="112"/>
        <end position="135"/>
    </location>
</feature>
<feature type="transmembrane region" description="Helical" evidence="9">
    <location>
        <begin position="141"/>
        <end position="163"/>
    </location>
</feature>
<dbReference type="RefSeq" id="WP_330385950.1">
    <property type="nucleotide sequence ID" value="NZ_FOJI01000004.1"/>
</dbReference>
<evidence type="ECO:0000256" key="7">
    <source>
        <dbReference type="ARBA" id="ARBA00022989"/>
    </source>
</evidence>
<comment type="similarity">
    <text evidence="2 9">Belongs to the ABC-2 integral membrane protein family.</text>
</comment>
<evidence type="ECO:0000259" key="10">
    <source>
        <dbReference type="PROSITE" id="PS51012"/>
    </source>
</evidence>
<dbReference type="InterPro" id="IPR047817">
    <property type="entry name" value="ABC2_TM_bact-type"/>
</dbReference>
<dbReference type="Proteomes" id="UP000199701">
    <property type="component" value="Unassembled WGS sequence"/>
</dbReference>
<feature type="transmembrane region" description="Helical" evidence="9">
    <location>
        <begin position="239"/>
        <end position="258"/>
    </location>
</feature>
<dbReference type="PROSITE" id="PS51012">
    <property type="entry name" value="ABC_TM2"/>
    <property type="match status" value="1"/>
</dbReference>
<evidence type="ECO:0000256" key="3">
    <source>
        <dbReference type="ARBA" id="ARBA00022448"/>
    </source>
</evidence>
<dbReference type="GO" id="GO:0140359">
    <property type="term" value="F:ABC-type transporter activity"/>
    <property type="evidence" value="ECO:0007669"/>
    <property type="project" value="InterPro"/>
</dbReference>
<evidence type="ECO:0000256" key="2">
    <source>
        <dbReference type="ARBA" id="ARBA00007783"/>
    </source>
</evidence>
<evidence type="ECO:0000256" key="9">
    <source>
        <dbReference type="RuleBase" id="RU361157"/>
    </source>
</evidence>
<evidence type="ECO:0000256" key="6">
    <source>
        <dbReference type="ARBA" id="ARBA00022692"/>
    </source>
</evidence>
<dbReference type="EMBL" id="FOJI01000004">
    <property type="protein sequence ID" value="SEW07474.1"/>
    <property type="molecule type" value="Genomic_DNA"/>
</dbReference>
<keyword evidence="6 9" id="KW-0812">Transmembrane</keyword>
<sequence>MKAISALKELYAYRQMIFSLVKKDLRGRYKGSALGFLWTFINPLLQLGVYTVVFSFVLKSDIQPYSLFLFVALIPWIFFSSSVTGGSSSVLASKEMIKKIYFPREIMPIANVTSSFVNMLLCFIVIFGVLIAMGWGANFFALLYLPLIMIIEYILCLGIALLTSAFTVYFRDLEYILGIVTMAWMYLTPVMYPSSKVLDTVATTKYAQFAYLWYLNPMTPIIDAYRDILFYKQVPKMSTLLLAFGIGLFFVVLGYAVFRKLQRGFAEEL</sequence>
<feature type="transmembrane region" description="Helical" evidence="9">
    <location>
        <begin position="64"/>
        <end position="91"/>
    </location>
</feature>
<evidence type="ECO:0000256" key="8">
    <source>
        <dbReference type="ARBA" id="ARBA00023136"/>
    </source>
</evidence>
<proteinExistence type="inferred from homology"/>
<dbReference type="Pfam" id="PF01061">
    <property type="entry name" value="ABC2_membrane"/>
    <property type="match status" value="1"/>
</dbReference>
<feature type="domain" description="ABC transmembrane type-2" evidence="10">
    <location>
        <begin position="34"/>
        <end position="261"/>
    </location>
</feature>
<reference evidence="11 12" key="1">
    <citation type="submission" date="2016-10" db="EMBL/GenBank/DDBJ databases">
        <authorList>
            <person name="de Groot N.N."/>
        </authorList>
    </citation>
    <scope>NUCLEOTIDE SEQUENCE [LARGE SCALE GENOMIC DNA]</scope>
    <source>
        <strain evidence="11 12">DSM 9179</strain>
    </source>
</reference>
<comment type="subcellular location">
    <subcellularLocation>
        <location evidence="1">Cell inner membrane</location>
        <topology evidence="1">Multi-pass membrane protein</topology>
    </subcellularLocation>
    <subcellularLocation>
        <location evidence="9">Cell membrane</location>
        <topology evidence="9">Multi-pass membrane protein</topology>
    </subcellularLocation>
</comment>